<accession>A0A8S5LRI0</accession>
<organism evidence="1">
    <name type="scientific">Myoviridae sp. ctfJc17</name>
    <dbReference type="NCBI Taxonomy" id="2827612"/>
    <lineage>
        <taxon>Viruses</taxon>
        <taxon>Duplodnaviria</taxon>
        <taxon>Heunggongvirae</taxon>
        <taxon>Uroviricota</taxon>
        <taxon>Caudoviricetes</taxon>
    </lineage>
</organism>
<proteinExistence type="predicted"/>
<name>A0A8S5LRI0_9CAUD</name>
<reference evidence="1" key="1">
    <citation type="journal article" date="2021" name="Proc. Natl. Acad. Sci. U.S.A.">
        <title>A Catalog of Tens of Thousands of Viruses from Human Metagenomes Reveals Hidden Associations with Chronic Diseases.</title>
        <authorList>
            <person name="Tisza M.J."/>
            <person name="Buck C.B."/>
        </authorList>
    </citation>
    <scope>NUCLEOTIDE SEQUENCE</scope>
    <source>
        <strain evidence="1">CtfJc17</strain>
    </source>
</reference>
<dbReference type="EMBL" id="BK015898">
    <property type="protein sequence ID" value="DAD72451.1"/>
    <property type="molecule type" value="Genomic_DNA"/>
</dbReference>
<protein>
    <submittedName>
        <fullName evidence="1">Uncharacterized protein</fullName>
    </submittedName>
</protein>
<evidence type="ECO:0000313" key="1">
    <source>
        <dbReference type="EMBL" id="DAD72451.1"/>
    </source>
</evidence>
<sequence>MRKTNGNNGSELHRLKPMQDYDEAMFNRLYKVCKPVIRNLTKQIDYKRFNLTPDIISSYFWDKMLFVFNKYYGTCSEEHLKARILSSLATFKNKLLRFAYGEVAEYNQNLFKLEDLFDNDKELEDDEEEAKAKEDMLELLYDYMKANLSSDAYMLFEVLVTPPPYIKERMPESGRITNILLVEFFDMPRTKNSIKYISELKADIQYWEEKAKEELHY</sequence>